<reference evidence="2" key="1">
    <citation type="journal article" date="2019" name="Int. J. Syst. Evol. Microbiol.">
        <title>The Global Catalogue of Microorganisms (GCM) 10K type strain sequencing project: providing services to taxonomists for standard genome sequencing and annotation.</title>
        <authorList>
            <consortium name="The Broad Institute Genomics Platform"/>
            <consortium name="The Broad Institute Genome Sequencing Center for Infectious Disease"/>
            <person name="Wu L."/>
            <person name="Ma J."/>
        </authorList>
    </citation>
    <scope>NUCLEOTIDE SEQUENCE [LARGE SCALE GENOMIC DNA]</scope>
    <source>
        <strain evidence="2">CECT 9128</strain>
    </source>
</reference>
<keyword evidence="2" id="KW-1185">Reference proteome</keyword>
<dbReference type="EMBL" id="JBHSAS010000002">
    <property type="protein sequence ID" value="MFC4025893.1"/>
    <property type="molecule type" value="Genomic_DNA"/>
</dbReference>
<dbReference type="RefSeq" id="WP_290232910.1">
    <property type="nucleotide sequence ID" value="NZ_JAUFPZ010000002.1"/>
</dbReference>
<gene>
    <name evidence="1" type="ORF">ACFOS1_00605</name>
</gene>
<sequence>MKKYTLIIILIALIFIPSSCEKMPDEVVDDFKLGVNSDFLEYTLVVQFVDAGNPITPPENIELKVLNNENNGLLDSEGKEGFTVDNGIASFILNPTSKPNSPDDIKTYNIYATASGFLPVNFTVNFTKDQKDQNLTINMVNTTSPPEGVANNTKNISLSGGTLNNTSSVSVASAGNKITGADLKINSGTEFYDVDGNQISGGTLKVSLTHFDANGDASLNSFPGGFTPESVIGETGEEENIFFVTAGFASIDMNIAGTNVRKFSKPIEVTMEINPEGYNLETDSKIKVGDKIPVWSYEVESGQWIFEKEGTVVNNSGKLKVSFETDHLTWYNLDFYGRICYRSNSIVINAPGTDAYDYFYTELVYAYNDQPVSYYARKNMRLYNNAEINFYRCPLAYCKFKIYSGSSWYNKGELIAETAPFYPCDENTSIKLPASAFPEVISADVTFSCPDSNFEFKPSYYFYYKEKGSYWWRYGYMSNGKFQSYFMTPGKTYDFRTYFGGLVETEFTVSSGVNYININSDEICEFAL</sequence>
<evidence type="ECO:0000313" key="2">
    <source>
        <dbReference type="Proteomes" id="UP001595793"/>
    </source>
</evidence>
<proteinExistence type="predicted"/>
<dbReference type="Proteomes" id="UP001595793">
    <property type="component" value="Unassembled WGS sequence"/>
</dbReference>
<evidence type="ECO:0000313" key="1">
    <source>
        <dbReference type="EMBL" id="MFC4025893.1"/>
    </source>
</evidence>
<protein>
    <submittedName>
        <fullName evidence="1">Uncharacterized protein</fullName>
    </submittedName>
</protein>
<organism evidence="1 2">
    <name type="scientific">Zunongwangia endophytica</name>
    <dbReference type="NCBI Taxonomy" id="1808945"/>
    <lineage>
        <taxon>Bacteria</taxon>
        <taxon>Pseudomonadati</taxon>
        <taxon>Bacteroidota</taxon>
        <taxon>Flavobacteriia</taxon>
        <taxon>Flavobacteriales</taxon>
        <taxon>Flavobacteriaceae</taxon>
        <taxon>Zunongwangia</taxon>
    </lineage>
</organism>
<name>A0ABV8H180_9FLAO</name>
<accession>A0ABV8H180</accession>
<comment type="caution">
    <text evidence="1">The sequence shown here is derived from an EMBL/GenBank/DDBJ whole genome shotgun (WGS) entry which is preliminary data.</text>
</comment>